<dbReference type="Gene3D" id="3.10.350.10">
    <property type="entry name" value="LysM domain"/>
    <property type="match status" value="1"/>
</dbReference>
<keyword evidence="3" id="KW-1185">Reference proteome</keyword>
<feature type="domain" description="LysM" evidence="1">
    <location>
        <begin position="75"/>
        <end position="120"/>
    </location>
</feature>
<organism evidence="2 3">
    <name type="scientific">Cylindrotheca closterium</name>
    <dbReference type="NCBI Taxonomy" id="2856"/>
    <lineage>
        <taxon>Eukaryota</taxon>
        <taxon>Sar</taxon>
        <taxon>Stramenopiles</taxon>
        <taxon>Ochrophyta</taxon>
        <taxon>Bacillariophyta</taxon>
        <taxon>Bacillariophyceae</taxon>
        <taxon>Bacillariophycidae</taxon>
        <taxon>Bacillariales</taxon>
        <taxon>Bacillariaceae</taxon>
        <taxon>Cylindrotheca</taxon>
    </lineage>
</organism>
<dbReference type="Pfam" id="PF14555">
    <property type="entry name" value="UBA_4"/>
    <property type="match status" value="1"/>
</dbReference>
<name>A0AAD2CLX7_9STRA</name>
<evidence type="ECO:0000313" key="2">
    <source>
        <dbReference type="EMBL" id="CAJ1938968.1"/>
    </source>
</evidence>
<dbReference type="SMART" id="SM00257">
    <property type="entry name" value="LysM"/>
    <property type="match status" value="1"/>
</dbReference>
<reference evidence="2" key="1">
    <citation type="submission" date="2023-08" db="EMBL/GenBank/DDBJ databases">
        <authorList>
            <person name="Audoor S."/>
            <person name="Bilcke G."/>
        </authorList>
    </citation>
    <scope>NUCLEOTIDE SEQUENCE</scope>
</reference>
<dbReference type="CDD" id="cd14273">
    <property type="entry name" value="UBA_TAP-C_like"/>
    <property type="match status" value="1"/>
</dbReference>
<evidence type="ECO:0000313" key="3">
    <source>
        <dbReference type="Proteomes" id="UP001295423"/>
    </source>
</evidence>
<protein>
    <recommendedName>
        <fullName evidence="1">LysM domain-containing protein</fullName>
    </recommendedName>
</protein>
<dbReference type="Pfam" id="PF01476">
    <property type="entry name" value="LysM"/>
    <property type="match status" value="1"/>
</dbReference>
<evidence type="ECO:0000259" key="1">
    <source>
        <dbReference type="PROSITE" id="PS51782"/>
    </source>
</evidence>
<accession>A0AAD2CLX7</accession>
<dbReference type="EMBL" id="CAKOGP040000779">
    <property type="protein sequence ID" value="CAJ1938968.1"/>
    <property type="molecule type" value="Genomic_DNA"/>
</dbReference>
<proteinExistence type="predicted"/>
<gene>
    <name evidence="2" type="ORF">CYCCA115_LOCUS6358</name>
</gene>
<dbReference type="Gene3D" id="1.10.8.10">
    <property type="entry name" value="DNA helicase RuvA subunit, C-terminal domain"/>
    <property type="match status" value="1"/>
</dbReference>
<dbReference type="InterPro" id="IPR018392">
    <property type="entry name" value="LysM"/>
</dbReference>
<comment type="caution">
    <text evidence="2">The sequence shown here is derived from an EMBL/GenBank/DDBJ whole genome shotgun (WGS) entry which is preliminary data.</text>
</comment>
<sequence length="182" mass="20379">MSEGGLLAWKRQEIDVRRGPAGEYVNVHKPLPNPPRGMHWVLNEKTKEWSLEKKPEVVVAEVVDEDSKEQPPAFIEHEVTKTDTFAGICLRYKITPTELRQANGGFSGTNLFLAPQPLRIPNTKGQCQMAKAVPVGTQTRSQKMNRLMSGCRGISSSEAKCYLELNDWNLEEAIVNAKEDGF</sequence>
<dbReference type="PROSITE" id="PS51782">
    <property type="entry name" value="LYSM"/>
    <property type="match status" value="1"/>
</dbReference>
<dbReference type="SUPFAM" id="SSF54106">
    <property type="entry name" value="LysM domain"/>
    <property type="match status" value="1"/>
</dbReference>
<dbReference type="InterPro" id="IPR036779">
    <property type="entry name" value="LysM_dom_sf"/>
</dbReference>
<dbReference type="AlphaFoldDB" id="A0AAD2CLX7"/>
<dbReference type="Proteomes" id="UP001295423">
    <property type="component" value="Unassembled WGS sequence"/>
</dbReference>